<evidence type="ECO:0008006" key="22">
    <source>
        <dbReference type="Google" id="ProtNLM"/>
    </source>
</evidence>
<dbReference type="InterPro" id="IPR033717">
    <property type="entry name" value="UDPK"/>
</dbReference>
<comment type="cofactor">
    <cofactor evidence="18">
        <name>Mg(2+)</name>
        <dbReference type="ChEBI" id="CHEBI:18420"/>
    </cofactor>
    <text evidence="18">Mn(2+), Zn(2+), Cd(2+) and Co(2+) support activity to lesser extents.</text>
</comment>
<evidence type="ECO:0000256" key="17">
    <source>
        <dbReference type="PIRSR" id="PIRSR600829-3"/>
    </source>
</evidence>
<evidence type="ECO:0000256" key="5">
    <source>
        <dbReference type="ARBA" id="ARBA00022679"/>
    </source>
</evidence>
<evidence type="ECO:0000256" key="1">
    <source>
        <dbReference type="ARBA" id="ARBA00004651"/>
    </source>
</evidence>
<feature type="binding site" evidence="18">
    <location>
        <position position="71"/>
    </location>
    <ligand>
        <name>a divalent metal cation</name>
        <dbReference type="ChEBI" id="CHEBI:60240"/>
    </ligand>
</feature>
<evidence type="ECO:0000256" key="9">
    <source>
        <dbReference type="ARBA" id="ARBA00022840"/>
    </source>
</evidence>
<evidence type="ECO:0000256" key="4">
    <source>
        <dbReference type="ARBA" id="ARBA00022516"/>
    </source>
</evidence>
<keyword evidence="9 17" id="KW-0067">ATP-binding</keyword>
<evidence type="ECO:0000313" key="21">
    <source>
        <dbReference type="Proteomes" id="UP000051861"/>
    </source>
</evidence>
<dbReference type="InterPro" id="IPR036945">
    <property type="entry name" value="DAGK_sf"/>
</dbReference>
<comment type="caution">
    <text evidence="20">The sequence shown here is derived from an EMBL/GenBank/DDBJ whole genome shotgun (WGS) entry which is preliminary data.</text>
</comment>
<evidence type="ECO:0000256" key="15">
    <source>
        <dbReference type="PIRSR" id="PIRSR600829-1"/>
    </source>
</evidence>
<evidence type="ECO:0000256" key="6">
    <source>
        <dbReference type="ARBA" id="ARBA00022692"/>
    </source>
</evidence>
<organism evidence="20 21">
    <name type="scientific">candidate division WOR-1 bacterium DG_54_3</name>
    <dbReference type="NCBI Taxonomy" id="1703775"/>
    <lineage>
        <taxon>Bacteria</taxon>
        <taxon>Bacillati</taxon>
        <taxon>Saganbacteria</taxon>
    </lineage>
</organism>
<keyword evidence="8" id="KW-0418">Kinase</keyword>
<keyword evidence="5" id="KW-0808">Transferase</keyword>
<keyword evidence="3" id="KW-1003">Cell membrane</keyword>
<keyword evidence="13" id="KW-0594">Phospholipid biosynthesis</keyword>
<dbReference type="PANTHER" id="PTHR34299:SF1">
    <property type="entry name" value="DIACYLGLYCEROL KINASE"/>
    <property type="match status" value="1"/>
</dbReference>
<dbReference type="PANTHER" id="PTHR34299">
    <property type="entry name" value="DIACYLGLYCEROL KINASE"/>
    <property type="match status" value="1"/>
</dbReference>
<dbReference type="Pfam" id="PF01219">
    <property type="entry name" value="DAGK_prokar"/>
    <property type="match status" value="1"/>
</dbReference>
<sequence length="116" mass="12525">MPRKFIKSFKYARAGAKHALKTQRNLWIHFFVGLAVIAIAVWLKANLLELAILVVAIFGVIVTEMVNTSIEELVNILSPEHREEAALAKNVAAAAVLLAAAGAVVVGGLIFIPRLI</sequence>
<evidence type="ECO:0000256" key="16">
    <source>
        <dbReference type="PIRSR" id="PIRSR600829-2"/>
    </source>
</evidence>
<dbReference type="Proteomes" id="UP000051861">
    <property type="component" value="Unassembled WGS sequence"/>
</dbReference>
<evidence type="ECO:0000256" key="11">
    <source>
        <dbReference type="ARBA" id="ARBA00023098"/>
    </source>
</evidence>
<dbReference type="Gene3D" id="1.10.287.3610">
    <property type="match status" value="1"/>
</dbReference>
<keyword evidence="4" id="KW-0444">Lipid biosynthesis</keyword>
<dbReference type="GO" id="GO:0008654">
    <property type="term" value="P:phospholipid biosynthetic process"/>
    <property type="evidence" value="ECO:0007669"/>
    <property type="project" value="UniProtKB-KW"/>
</dbReference>
<comment type="similarity">
    <text evidence="2">Belongs to the bacterial diacylglycerol kinase family.</text>
</comment>
<evidence type="ECO:0000256" key="3">
    <source>
        <dbReference type="ARBA" id="ARBA00022475"/>
    </source>
</evidence>
<keyword evidence="11" id="KW-0443">Lipid metabolism</keyword>
<feature type="transmembrane region" description="Helical" evidence="19">
    <location>
        <begin position="91"/>
        <end position="112"/>
    </location>
</feature>
<reference evidence="20 21" key="1">
    <citation type="journal article" date="2015" name="Microbiome">
        <title>Genomic resolution of linkages in carbon, nitrogen, and sulfur cycling among widespread estuary sediment bacteria.</title>
        <authorList>
            <person name="Baker B.J."/>
            <person name="Lazar C.S."/>
            <person name="Teske A.P."/>
            <person name="Dick G.J."/>
        </authorList>
    </citation>
    <scope>NUCLEOTIDE SEQUENCE [LARGE SCALE GENOMIC DNA]</scope>
    <source>
        <strain evidence="20">DG_54_3</strain>
    </source>
</reference>
<dbReference type="EMBL" id="LIZX01000081">
    <property type="protein sequence ID" value="KPJ66418.1"/>
    <property type="molecule type" value="Genomic_DNA"/>
</dbReference>
<feature type="active site" description="Proton acceptor" evidence="15">
    <location>
        <position position="64"/>
    </location>
</feature>
<evidence type="ECO:0000256" key="18">
    <source>
        <dbReference type="PIRSR" id="PIRSR600829-4"/>
    </source>
</evidence>
<keyword evidence="14" id="KW-1208">Phospholipid metabolism</keyword>
<keyword evidence="18" id="KW-0479">Metal-binding</keyword>
<evidence type="ECO:0000256" key="7">
    <source>
        <dbReference type="ARBA" id="ARBA00022741"/>
    </source>
</evidence>
<feature type="binding site" evidence="16">
    <location>
        <position position="64"/>
    </location>
    <ligand>
        <name>substrate</name>
    </ligand>
</feature>
<dbReference type="GO" id="GO:0005886">
    <property type="term" value="C:plasma membrane"/>
    <property type="evidence" value="ECO:0007669"/>
    <property type="project" value="UniProtKB-SubCell"/>
</dbReference>
<keyword evidence="10 19" id="KW-1133">Transmembrane helix</keyword>
<name>A0A0S7XV94_UNCSA</name>
<feature type="binding site" evidence="17">
    <location>
        <position position="71"/>
    </location>
    <ligand>
        <name>ATP</name>
        <dbReference type="ChEBI" id="CHEBI:30616"/>
    </ligand>
</feature>
<dbReference type="InterPro" id="IPR000829">
    <property type="entry name" value="DAGK"/>
</dbReference>
<dbReference type="GO" id="GO:0005524">
    <property type="term" value="F:ATP binding"/>
    <property type="evidence" value="ECO:0007669"/>
    <property type="project" value="UniProtKB-KW"/>
</dbReference>
<evidence type="ECO:0000256" key="8">
    <source>
        <dbReference type="ARBA" id="ARBA00022777"/>
    </source>
</evidence>
<protein>
    <recommendedName>
        <fullName evidence="22">Diacylglycerol kinase</fullName>
    </recommendedName>
</protein>
<accession>A0A0S7XV94</accession>
<feature type="transmembrane region" description="Helical" evidence="19">
    <location>
        <begin position="50"/>
        <end position="70"/>
    </location>
</feature>
<evidence type="ECO:0000256" key="10">
    <source>
        <dbReference type="ARBA" id="ARBA00022989"/>
    </source>
</evidence>
<evidence type="ECO:0000256" key="13">
    <source>
        <dbReference type="ARBA" id="ARBA00023209"/>
    </source>
</evidence>
<proteinExistence type="inferred from homology"/>
<evidence type="ECO:0000256" key="19">
    <source>
        <dbReference type="SAM" id="Phobius"/>
    </source>
</evidence>
<evidence type="ECO:0000256" key="14">
    <source>
        <dbReference type="ARBA" id="ARBA00023264"/>
    </source>
</evidence>
<gene>
    <name evidence="20" type="ORF">AMJ44_08365</name>
</gene>
<keyword evidence="18" id="KW-0460">Magnesium</keyword>
<keyword evidence="7 17" id="KW-0547">Nucleotide-binding</keyword>
<feature type="binding site" evidence="17">
    <location>
        <position position="11"/>
    </location>
    <ligand>
        <name>ATP</name>
        <dbReference type="ChEBI" id="CHEBI:30616"/>
    </ligand>
</feature>
<dbReference type="AlphaFoldDB" id="A0A0S7XV94"/>
<dbReference type="GO" id="GO:0046872">
    <property type="term" value="F:metal ion binding"/>
    <property type="evidence" value="ECO:0007669"/>
    <property type="project" value="UniProtKB-KW"/>
</dbReference>
<evidence type="ECO:0000256" key="2">
    <source>
        <dbReference type="ARBA" id="ARBA00005967"/>
    </source>
</evidence>
<comment type="subcellular location">
    <subcellularLocation>
        <location evidence="1">Cell membrane</location>
        <topology evidence="1">Multi-pass membrane protein</topology>
    </subcellularLocation>
</comment>
<evidence type="ECO:0000256" key="12">
    <source>
        <dbReference type="ARBA" id="ARBA00023136"/>
    </source>
</evidence>
<dbReference type="CDD" id="cd14265">
    <property type="entry name" value="UDPK_IM_like"/>
    <property type="match status" value="1"/>
</dbReference>
<feature type="transmembrane region" description="Helical" evidence="19">
    <location>
        <begin position="26"/>
        <end position="44"/>
    </location>
</feature>
<keyword evidence="12 19" id="KW-0472">Membrane</keyword>
<keyword evidence="6 19" id="KW-0812">Transmembrane</keyword>
<dbReference type="GO" id="GO:0016301">
    <property type="term" value="F:kinase activity"/>
    <property type="evidence" value="ECO:0007669"/>
    <property type="project" value="UniProtKB-KW"/>
</dbReference>
<evidence type="ECO:0000313" key="20">
    <source>
        <dbReference type="EMBL" id="KPJ66418.1"/>
    </source>
</evidence>